<dbReference type="Pfam" id="PF00561">
    <property type="entry name" value="Abhydrolase_1"/>
    <property type="match status" value="1"/>
</dbReference>
<protein>
    <submittedName>
        <fullName evidence="3 4">Alpha/beta hydrolase</fullName>
    </submittedName>
</protein>
<dbReference type="PANTHER" id="PTHR43798">
    <property type="entry name" value="MONOACYLGLYCEROL LIPASE"/>
    <property type="match status" value="1"/>
</dbReference>
<feature type="compositionally biased region" description="Basic and acidic residues" evidence="1">
    <location>
        <begin position="351"/>
        <end position="364"/>
    </location>
</feature>
<feature type="region of interest" description="Disordered" evidence="1">
    <location>
        <begin position="333"/>
        <end position="602"/>
    </location>
</feature>
<evidence type="ECO:0000313" key="4">
    <source>
        <dbReference type="EMBL" id="MDX5893796.1"/>
    </source>
</evidence>
<dbReference type="EMBL" id="JAWXXX010000001">
    <property type="protein sequence ID" value="MDX5893796.1"/>
    <property type="molecule type" value="Genomic_DNA"/>
</dbReference>
<feature type="domain" description="AB hydrolase-1" evidence="2">
    <location>
        <begin position="54"/>
        <end position="287"/>
    </location>
</feature>
<feature type="compositionally biased region" description="Basic and acidic residues" evidence="1">
    <location>
        <begin position="467"/>
        <end position="486"/>
    </location>
</feature>
<reference evidence="3 5" key="1">
    <citation type="submission" date="2014-03" db="EMBL/GenBank/DDBJ databases">
        <title>Complete genome sequence of the Radio-Resistant Rubrobacter radiotolerans RSPS-4.</title>
        <authorList>
            <person name="Egas C.C."/>
            <person name="Barroso C.C."/>
            <person name="Froufe H.J.C."/>
            <person name="Pacheco J.J."/>
            <person name="Albuquerque L.L."/>
            <person name="da Costa M.M.S."/>
        </authorList>
    </citation>
    <scope>NUCLEOTIDE SEQUENCE [LARGE SCALE GENOMIC DNA]</scope>
    <source>
        <strain evidence="3 5">RSPS-4</strain>
    </source>
</reference>
<keyword evidence="5" id="KW-1185">Reference proteome</keyword>
<evidence type="ECO:0000313" key="5">
    <source>
        <dbReference type="Proteomes" id="UP000025229"/>
    </source>
</evidence>
<dbReference type="InterPro" id="IPR000073">
    <property type="entry name" value="AB_hydrolase_1"/>
</dbReference>
<organism evidence="3 5">
    <name type="scientific">Rubrobacter radiotolerans</name>
    <name type="common">Arthrobacter radiotolerans</name>
    <dbReference type="NCBI Taxonomy" id="42256"/>
    <lineage>
        <taxon>Bacteria</taxon>
        <taxon>Bacillati</taxon>
        <taxon>Actinomycetota</taxon>
        <taxon>Rubrobacteria</taxon>
        <taxon>Rubrobacterales</taxon>
        <taxon>Rubrobacteraceae</taxon>
        <taxon>Rubrobacter</taxon>
    </lineage>
</organism>
<dbReference type="Proteomes" id="UP000025229">
    <property type="component" value="Chromosome"/>
</dbReference>
<evidence type="ECO:0000256" key="1">
    <source>
        <dbReference type="SAM" id="MobiDB-lite"/>
    </source>
</evidence>
<feature type="compositionally biased region" description="Basic and acidic residues" evidence="1">
    <location>
        <begin position="493"/>
        <end position="523"/>
    </location>
</feature>
<dbReference type="GO" id="GO:0047372">
    <property type="term" value="F:monoacylglycerol lipase activity"/>
    <property type="evidence" value="ECO:0007669"/>
    <property type="project" value="TreeGrafter"/>
</dbReference>
<feature type="compositionally biased region" description="Basic and acidic residues" evidence="1">
    <location>
        <begin position="553"/>
        <end position="564"/>
    </location>
</feature>
<dbReference type="Gene3D" id="3.40.50.1820">
    <property type="entry name" value="alpha/beta hydrolase"/>
    <property type="match status" value="1"/>
</dbReference>
<dbReference type="GO" id="GO:0016020">
    <property type="term" value="C:membrane"/>
    <property type="evidence" value="ECO:0007669"/>
    <property type="project" value="TreeGrafter"/>
</dbReference>
<dbReference type="Proteomes" id="UP001281130">
    <property type="component" value="Unassembled WGS sequence"/>
</dbReference>
<evidence type="ECO:0000313" key="3">
    <source>
        <dbReference type="EMBL" id="AHY46389.1"/>
    </source>
</evidence>
<dbReference type="InterPro" id="IPR050266">
    <property type="entry name" value="AB_hydrolase_sf"/>
</dbReference>
<feature type="compositionally biased region" description="Basic and acidic residues" evidence="1">
    <location>
        <begin position="393"/>
        <end position="406"/>
    </location>
</feature>
<dbReference type="AlphaFoldDB" id="A0A023X2U9"/>
<dbReference type="InterPro" id="IPR000639">
    <property type="entry name" value="Epox_hydrolase-like"/>
</dbReference>
<dbReference type="PRINTS" id="PR00412">
    <property type="entry name" value="EPOXHYDRLASE"/>
</dbReference>
<dbReference type="GO" id="GO:0046464">
    <property type="term" value="P:acylglycerol catabolic process"/>
    <property type="evidence" value="ECO:0007669"/>
    <property type="project" value="TreeGrafter"/>
</dbReference>
<evidence type="ECO:0000259" key="2">
    <source>
        <dbReference type="Pfam" id="PF00561"/>
    </source>
</evidence>
<dbReference type="InterPro" id="IPR029058">
    <property type="entry name" value="AB_hydrolase_fold"/>
</dbReference>
<feature type="compositionally biased region" description="Acidic residues" evidence="1">
    <location>
        <begin position="592"/>
        <end position="602"/>
    </location>
</feature>
<dbReference type="PANTHER" id="PTHR43798:SF5">
    <property type="entry name" value="MONOACYLGLYCEROL LIPASE ABHD6"/>
    <property type="match status" value="1"/>
</dbReference>
<name>A0A023X2U9_RUBRA</name>
<dbReference type="RefSeq" id="WP_038681248.1">
    <property type="nucleotide sequence ID" value="NZ_CP007514.1"/>
</dbReference>
<dbReference type="KEGG" id="rrd:RradSPS_1106"/>
<reference evidence="4" key="2">
    <citation type="submission" date="2023-11" db="EMBL/GenBank/DDBJ databases">
        <title>MicrobeMod: A computational toolkit for identifying prokaryotic methylation and restriction-modification with nanopore sequencing.</title>
        <authorList>
            <person name="Crits-Christoph A."/>
            <person name="Kang S.C."/>
            <person name="Lee H."/>
            <person name="Ostrov N."/>
        </authorList>
    </citation>
    <scope>NUCLEOTIDE SEQUENCE</scope>
    <source>
        <strain evidence="4">ATCC 51242</strain>
    </source>
</reference>
<feature type="compositionally biased region" description="Basic and acidic residues" evidence="1">
    <location>
        <begin position="577"/>
        <end position="591"/>
    </location>
</feature>
<dbReference type="EMBL" id="CP007514">
    <property type="protein sequence ID" value="AHY46389.1"/>
    <property type="molecule type" value="Genomic_DNA"/>
</dbReference>
<dbReference type="eggNOG" id="COG2267">
    <property type="taxonomic scope" value="Bacteria"/>
</dbReference>
<sequence length="602" mass="66331">MSTILIIILLAVLILAVAALAAGRGTYEVESARDTEYLELEGAWVRYNIVGGGPPVVLVHGWLSSSAVWDELAQRLSQRFTVYTLDLTGFGESDKPLDGYGVRYGSRLLYAFCAHFGLTRVNIIGHDLGGDMVIKLASDHPDVVGRIVLVATPANEEQVDLPTLLWLATLPVVGPLFYLLGRSVRAVRSNWMSAFVSEPEDVTEEMLDAAASSTPAAMRKTFTVSKREIAGGRLARQARIVKVPTLIVAGEEDQVVDPQAAGVWARSLDRAEVCLMDECGHMPMIERAAEFNAQVLAFLTGDARYLEYAEQQRLSPPEGATEEDTIEVGTLPAEGEDPAFASGPETAEIPANERPDADRDREEPEIPVARRRSRSGGRAGDQGSFLDRLPFVGREERSRSGEREEPLSGTGPDEEEEPSGEHPDRPVKRKRNPVSWNFDEVEPEQESTAPGSEAAGEDRPKVRRRSRYDGLFDKEESPGESGRDEQTSSPPGERSRDYTAEPDELTDRADPVDEPRPRSEPLPRRRRRSFGGGGVPEVPDDLFDWGSSLDDFEPVRRERRERGPLGRGPLDQEGAGDEGRRETSRREPREGEPEDEGPFGGR</sequence>
<gene>
    <name evidence="3" type="ORF">RradSPS_1106</name>
    <name evidence="4" type="ORF">SIL72_07105</name>
</gene>
<dbReference type="OrthoDB" id="27092at2"/>
<dbReference type="HOGENOM" id="CLU_453331_0_0_11"/>
<dbReference type="SUPFAM" id="SSF53474">
    <property type="entry name" value="alpha/beta-Hydrolases"/>
    <property type="match status" value="1"/>
</dbReference>
<proteinExistence type="predicted"/>
<dbReference type="STRING" id="42256.RradSPS_1106"/>
<accession>A0A023X2U9</accession>
<keyword evidence="3" id="KW-0378">Hydrolase</keyword>
<dbReference type="PRINTS" id="PR00111">
    <property type="entry name" value="ABHYDROLASE"/>
</dbReference>